<gene>
    <name evidence="2" type="ORF">BC6307_08200</name>
</gene>
<keyword evidence="1" id="KW-0812">Transmembrane</keyword>
<dbReference type="STRING" id="1314751.GCA_001591425_00399"/>
<dbReference type="AlphaFoldDB" id="A0A223KP76"/>
<protein>
    <submittedName>
        <fullName evidence="2">Uncharacterized protein</fullName>
    </submittedName>
</protein>
<reference evidence="2 3" key="1">
    <citation type="submission" date="2016-12" db="EMBL/GenBank/DDBJ databases">
        <title>The whole genome sequencing and assembly of Bacillus cohnii DSM 6307T strain.</title>
        <authorList>
            <person name="Lee Y.-J."/>
            <person name="Yi H."/>
            <person name="Bahn Y.-S."/>
            <person name="Kim J.F."/>
            <person name="Lee D.-W."/>
        </authorList>
    </citation>
    <scope>NUCLEOTIDE SEQUENCE [LARGE SCALE GENOMIC DNA]</scope>
    <source>
        <strain evidence="2 3">DSM 6307</strain>
    </source>
</reference>
<dbReference type="Proteomes" id="UP000215224">
    <property type="component" value="Chromosome"/>
</dbReference>
<name>A0A223KP76_9BACI</name>
<evidence type="ECO:0000256" key="1">
    <source>
        <dbReference type="SAM" id="Phobius"/>
    </source>
</evidence>
<proteinExistence type="predicted"/>
<evidence type="ECO:0000313" key="3">
    <source>
        <dbReference type="Proteomes" id="UP000215224"/>
    </source>
</evidence>
<dbReference type="RefSeq" id="WP_066411391.1">
    <property type="nucleotide sequence ID" value="NZ_CP018866.1"/>
</dbReference>
<organism evidence="2 3">
    <name type="scientific">Sutcliffiella cohnii</name>
    <dbReference type="NCBI Taxonomy" id="33932"/>
    <lineage>
        <taxon>Bacteria</taxon>
        <taxon>Bacillati</taxon>
        <taxon>Bacillota</taxon>
        <taxon>Bacilli</taxon>
        <taxon>Bacillales</taxon>
        <taxon>Bacillaceae</taxon>
        <taxon>Sutcliffiella</taxon>
    </lineage>
</organism>
<evidence type="ECO:0000313" key="2">
    <source>
        <dbReference type="EMBL" id="AST91259.1"/>
    </source>
</evidence>
<accession>A0A223KP76</accession>
<keyword evidence="3" id="KW-1185">Reference proteome</keyword>
<keyword evidence="1" id="KW-1133">Transmembrane helix</keyword>
<feature type="transmembrane region" description="Helical" evidence="1">
    <location>
        <begin position="6"/>
        <end position="26"/>
    </location>
</feature>
<dbReference type="KEGG" id="bcoh:BC6307_08200"/>
<sequence length="124" mass="14109">MKKVVALTGIVLVVLIVIVYINKLYYPSLPIDGVSAKEVINKLQKSDSKFVQIAEKDNLVWYITPTENQGILVADERIIKFLESSGWIFKEKEGSGLFFEQDGERKIVTTEMWTGKYVLVKVPK</sequence>
<dbReference type="EMBL" id="CP018866">
    <property type="protein sequence ID" value="AST91259.1"/>
    <property type="molecule type" value="Genomic_DNA"/>
</dbReference>
<keyword evidence="1" id="KW-0472">Membrane</keyword>